<evidence type="ECO:0000313" key="2">
    <source>
        <dbReference type="Proteomes" id="UP000029558"/>
    </source>
</evidence>
<keyword evidence="1" id="KW-0808">Transferase</keyword>
<organism evidence="1 2">
    <name type="scientific">Piscirickettsia salmonis</name>
    <dbReference type="NCBI Taxonomy" id="1238"/>
    <lineage>
        <taxon>Bacteria</taxon>
        <taxon>Pseudomonadati</taxon>
        <taxon>Pseudomonadota</taxon>
        <taxon>Gammaproteobacteria</taxon>
        <taxon>Thiotrichales</taxon>
        <taxon>Piscirickettsiaceae</taxon>
        <taxon>Piscirickettsia</taxon>
    </lineage>
</organism>
<protein>
    <submittedName>
        <fullName evidence="1">Kinase domain protein</fullName>
    </submittedName>
</protein>
<gene>
    <name evidence="1" type="ORF">KU39_1744</name>
</gene>
<dbReference type="GO" id="GO:0016301">
    <property type="term" value="F:kinase activity"/>
    <property type="evidence" value="ECO:0007669"/>
    <property type="project" value="UniProtKB-KW"/>
</dbReference>
<reference evidence="1 2" key="1">
    <citation type="journal article" date="2014" name="Genome Announc.">
        <title>Comparative Genome Analysis of Two Isolates of the Fish Pathogen Piscirickettsia salmonis from Different Hosts Reveals Major Differences in Virulence-Associated Secretion Systems.</title>
        <authorList>
            <person name="Bohle H."/>
            <person name="Henriquez P."/>
            <person name="Grothusen H."/>
            <person name="Navas E."/>
            <person name="Sandoval A."/>
            <person name="Bustamante F."/>
            <person name="Bustos P."/>
            <person name="Mancilla M."/>
        </authorList>
    </citation>
    <scope>NUCLEOTIDE SEQUENCE [LARGE SCALE GENOMIC DNA]</scope>
    <source>
        <strain evidence="2">B1-32597</strain>
    </source>
</reference>
<dbReference type="AlphaFoldDB" id="A0AAC8VI07"/>
<dbReference type="RefSeq" id="WP_017376278.1">
    <property type="nucleotide sequence ID" value="NZ_CP012508.1"/>
</dbReference>
<proteinExistence type="predicted"/>
<dbReference type="Proteomes" id="UP000029558">
    <property type="component" value="Chromosome"/>
</dbReference>
<sequence length="407" mass="45426">MPAPDIRVVIKADIKDFIQVLRYKTGVTKGLELLPALSENDLAKVIYISQASLETDTAILYAKLKVYLDDYGVLPPIIVSNGGHFSNLLPEDNTVESTFKAFFIGLMSDHLMPGTAYTHSKYLEGLAVGGNPAPYSEDYLVADIQKYLQRLGLSDEYGSIILNAPHRLFLLEEYRHYFCNWSPGSNRVRAALDNPEQFVQMQALGLNKNYTELALDHPAAFIQMQMLGLNQYYTQKALNNLSAFTQMQALGLNQNYIQFALDKPVEFSQIQTLKLKQNDIEKALDNLGQFTQNYQNLSKLRKIYDTIFDNIELNQVQAHGIGGGNAIAFKGGLKTVPKGVSKIWSEITDERGNFKLMDNVGSALQKSKTQAEAGQGYRGATLVGIFFGSYRDSRTKALYNEISQALS</sequence>
<evidence type="ECO:0000313" key="1">
    <source>
        <dbReference type="EMBL" id="ALB22924.1"/>
    </source>
</evidence>
<dbReference type="EMBL" id="CP012508">
    <property type="protein sequence ID" value="ALB22924.1"/>
    <property type="molecule type" value="Genomic_DNA"/>
</dbReference>
<keyword evidence="1" id="KW-0418">Kinase</keyword>
<accession>A0AAC8VI07</accession>
<name>A0AAC8VI07_PISSA</name>